<organism evidence="2 3">
    <name type="scientific">Helicobacter pullorum MIT 98-5489</name>
    <dbReference type="NCBI Taxonomy" id="537972"/>
    <lineage>
        <taxon>Bacteria</taxon>
        <taxon>Pseudomonadati</taxon>
        <taxon>Campylobacterota</taxon>
        <taxon>Epsilonproteobacteria</taxon>
        <taxon>Campylobacterales</taxon>
        <taxon>Helicobacteraceae</taxon>
        <taxon>Helicobacter</taxon>
    </lineage>
</organism>
<name>C5F0A5_9HELI</name>
<evidence type="ECO:0000313" key="3">
    <source>
        <dbReference type="Proteomes" id="UP000003953"/>
    </source>
</evidence>
<accession>C5F0A5</accession>
<feature type="transmembrane region" description="Helical" evidence="1">
    <location>
        <begin position="27"/>
        <end position="52"/>
    </location>
</feature>
<protein>
    <submittedName>
        <fullName evidence="2">Uncharacterized protein</fullName>
    </submittedName>
</protein>
<dbReference type="Proteomes" id="UP000003953">
    <property type="component" value="Unassembled WGS sequence"/>
</dbReference>
<gene>
    <name evidence="2" type="ORF">HPMG_01156</name>
</gene>
<keyword evidence="1" id="KW-0472">Membrane</keyword>
<evidence type="ECO:0000256" key="1">
    <source>
        <dbReference type="SAM" id="Phobius"/>
    </source>
</evidence>
<evidence type="ECO:0000313" key="2">
    <source>
        <dbReference type="EMBL" id="EEQ63699.1"/>
    </source>
</evidence>
<dbReference type="AlphaFoldDB" id="C5F0A5"/>
<proteinExistence type="predicted"/>
<dbReference type="EMBL" id="DS990443">
    <property type="protein sequence ID" value="EEQ63699.1"/>
    <property type="molecule type" value="Genomic_DNA"/>
</dbReference>
<dbReference type="HOGENOM" id="CLU_2716878_0_0_7"/>
<keyword evidence="1" id="KW-1133">Transmembrane helix</keyword>
<reference evidence="3" key="1">
    <citation type="journal article" date="2014" name="Genome Announc.">
        <title>Draft genome sequences of six enterohepatic helicobacter species isolated from humans and one from rhesus macaques.</title>
        <authorList>
            <person name="Shen Z."/>
            <person name="Sheh A."/>
            <person name="Young S.K."/>
            <person name="Abouelliel A."/>
            <person name="Ward D.V."/>
            <person name="Earl A.M."/>
            <person name="Fox J.G."/>
        </authorList>
    </citation>
    <scope>NUCLEOTIDE SEQUENCE [LARGE SCALE GENOMIC DNA]</scope>
    <source>
        <strain evidence="3">MIT 98-5489</strain>
    </source>
</reference>
<keyword evidence="1" id="KW-0812">Transmembrane</keyword>
<sequence length="72" mass="8011">MIAIMQEKAVMSALSGCKEQKMSVIDFLFFTTIFVALFTIAAFSLVSTLLIVRAAETAFSDFYSAIKNFIKE</sequence>
<keyword evidence="3" id="KW-1185">Reference proteome</keyword>